<dbReference type="SUPFAM" id="SSF48452">
    <property type="entry name" value="TPR-like"/>
    <property type="match status" value="1"/>
</dbReference>
<keyword evidence="2" id="KW-0378">Hydrolase</keyword>
<dbReference type="Proteomes" id="UP000010472">
    <property type="component" value="Chromosome"/>
</dbReference>
<dbReference type="GO" id="GO:0000166">
    <property type="term" value="F:nucleotide binding"/>
    <property type="evidence" value="ECO:0007669"/>
    <property type="project" value="UniProtKB-KW"/>
</dbReference>
<dbReference type="STRING" id="1173022.Cri9333_0125"/>
<evidence type="ECO:0000256" key="4">
    <source>
        <dbReference type="ARBA" id="ARBA00034320"/>
    </source>
</evidence>
<dbReference type="Gene3D" id="3.30.1220.10">
    <property type="entry name" value="CobW-like, C-terminal domain"/>
    <property type="match status" value="1"/>
</dbReference>
<dbReference type="AlphaFoldDB" id="K9VVD6"/>
<evidence type="ECO:0000256" key="3">
    <source>
        <dbReference type="ARBA" id="ARBA00023186"/>
    </source>
</evidence>
<keyword evidence="3" id="KW-0143">Chaperone</keyword>
<keyword evidence="1" id="KW-0547">Nucleotide-binding</keyword>
<dbReference type="Pfam" id="PF00515">
    <property type="entry name" value="TPR_1"/>
    <property type="match status" value="2"/>
</dbReference>
<dbReference type="SUPFAM" id="SSF52540">
    <property type="entry name" value="P-loop containing nucleoside triphosphate hydrolases"/>
    <property type="match status" value="1"/>
</dbReference>
<evidence type="ECO:0000313" key="8">
    <source>
        <dbReference type="EMBL" id="AFZ11125.1"/>
    </source>
</evidence>
<dbReference type="InterPro" id="IPR051316">
    <property type="entry name" value="Zinc-reg_GTPase_activator"/>
</dbReference>
<accession>K9VVD6</accession>
<dbReference type="EMBL" id="CP003620">
    <property type="protein sequence ID" value="AFZ11125.1"/>
    <property type="molecule type" value="Genomic_DNA"/>
</dbReference>
<dbReference type="InterPro" id="IPR019734">
    <property type="entry name" value="TPR_rpt"/>
</dbReference>
<feature type="domain" description="CobW C-terminal" evidence="7">
    <location>
        <begin position="944"/>
        <end position="1032"/>
    </location>
</feature>
<reference evidence="8 9" key="1">
    <citation type="submission" date="2012-06" db="EMBL/GenBank/DDBJ databases">
        <title>Finished chromosome of genome of Crinalium epipsammum PCC 9333.</title>
        <authorList>
            <consortium name="US DOE Joint Genome Institute"/>
            <person name="Gugger M."/>
            <person name="Coursin T."/>
            <person name="Rippka R."/>
            <person name="Tandeau De Marsac N."/>
            <person name="Huntemann M."/>
            <person name="Wei C.-L."/>
            <person name="Han J."/>
            <person name="Detter J.C."/>
            <person name="Han C."/>
            <person name="Tapia R."/>
            <person name="Davenport K."/>
            <person name="Daligault H."/>
            <person name="Erkkila T."/>
            <person name="Gu W."/>
            <person name="Munk A.C.C."/>
            <person name="Teshima H."/>
            <person name="Xu Y."/>
            <person name="Chain P."/>
            <person name="Chen A."/>
            <person name="Krypides N."/>
            <person name="Mavromatis K."/>
            <person name="Markowitz V."/>
            <person name="Szeto E."/>
            <person name="Ivanova N."/>
            <person name="Mikhailova N."/>
            <person name="Ovchinnikova G."/>
            <person name="Pagani I."/>
            <person name="Pati A."/>
            <person name="Goodwin L."/>
            <person name="Peters L."/>
            <person name="Pitluck S."/>
            <person name="Woyke T."/>
            <person name="Kerfeld C."/>
        </authorList>
    </citation>
    <scope>NUCLEOTIDE SEQUENCE [LARGE SCALE GENOMIC DNA]</scope>
    <source>
        <strain evidence="8 9">PCC 9333</strain>
    </source>
</reference>
<keyword evidence="9" id="KW-1185">Reference proteome</keyword>
<dbReference type="InterPro" id="IPR011629">
    <property type="entry name" value="CobW-like_C"/>
</dbReference>
<dbReference type="Gene3D" id="1.25.40.10">
    <property type="entry name" value="Tetratricopeptide repeat domain"/>
    <property type="match status" value="1"/>
</dbReference>
<comment type="similarity">
    <text evidence="4">Belongs to the SIMIBI class G3E GTPase family. ZNG1 subfamily.</text>
</comment>
<dbReference type="PANTHER" id="PTHR13748">
    <property type="entry name" value="COBW-RELATED"/>
    <property type="match status" value="1"/>
</dbReference>
<comment type="catalytic activity">
    <reaction evidence="5">
        <text>GTP + H2O = GDP + phosphate + H(+)</text>
        <dbReference type="Rhea" id="RHEA:19669"/>
        <dbReference type="ChEBI" id="CHEBI:15377"/>
        <dbReference type="ChEBI" id="CHEBI:15378"/>
        <dbReference type="ChEBI" id="CHEBI:37565"/>
        <dbReference type="ChEBI" id="CHEBI:43474"/>
        <dbReference type="ChEBI" id="CHEBI:58189"/>
    </reaction>
    <physiologicalReaction direction="left-to-right" evidence="5">
        <dbReference type="Rhea" id="RHEA:19670"/>
    </physiologicalReaction>
</comment>
<dbReference type="eggNOG" id="COG0523">
    <property type="taxonomic scope" value="Bacteria"/>
</dbReference>
<evidence type="ECO:0000256" key="6">
    <source>
        <dbReference type="PROSITE-ProRule" id="PRU00339"/>
    </source>
</evidence>
<feature type="repeat" description="TPR" evidence="6">
    <location>
        <begin position="590"/>
        <end position="623"/>
    </location>
</feature>
<sequence length="1035" mass="121189">MVLQWSKKLIESIESSLQLMYCPQNLTVAISNLSKQTDPKFKPELIRQQFHIRQQEKQQQFQYQLEQARLQGQTNLQQIQQQFLDDLENERQSFEVKLLKAQLLHEYYLQKKYEDPQLQSLKQSFDVAVMQAKLDVSRLEEVAAFSEYWQNLNLNNRHKVEELLPLERKKSEWDLKLYDREIQMLIAERHLQALLVGAEFQKILENHPLVSQCTPTLDFYKQYRDGSRPIPPLILIWPPTLEPDEFPYAARGVGKIAAKLTDELRDFLSVNYDLHSQERPTKLLDGAYKTKQFQSEAALESLHWTHKSIPTLILESKIDGDAIRLYVGWWDMMETTHHYKKVISIPWKEILYPLVREKTLRWKQYRLMLLKKGKTLAEIQRRGGEHEINLGILEAEEEDQEIDWNQEYNYYVNFEEYWSGIADLLVFCHAIIAGLAVDQYYLHHYNVRPKLPEILPSFLEEFPNEELSEQLIQVVVATYKQVYETLKQRQPDTIPELALDLAQVLTYLDDKSWMRGQLNYALQSWLQLRGVIPPANILDQISNNLRGDQEITNSLLDLMQSLLYPVDTQYVGRVNQCLSILSDNRSLNLIDAFYYRGINYAQEGNYPVAIDELTQVIKLQPDWAQAYYNRGLAYVQLEEYQQALEDYTQVLWLDYNHAEAYEQRGNVFHKLGEYEKAIADYNQAIKLNPNLVEAKTNKDIAQEALIEVKRQYQIVAIRDQNLHNLQTIIANFPPIGLPVTIITGKNGSGKTTLLQEIIKKQTDLKLAILINEEGNVSIDKMPRVYTKNLDTWTYQPRNRANYQRFIQFIYEILDRQNSVDHLVIETSGEADLLQLILAFVDTDLKYRTHVNSVITVVDSEKFITYQLKDEASKNQIIYSDIILLNKADLVLEDKLRQVERIISESKNTAKTLRCKYAKLPLPLIFDLGLNKIGLNRGYLDDNSLSLFSYQSDAAFDMKKFEVFLDKQLPTNVFWGKGILLFEQSPKCHGFLLSGKRFSLYHERWKQQPENRLILIGENLDNEWLSYRLNDCRSEV</sequence>
<dbReference type="Pfam" id="PF07683">
    <property type="entry name" value="CobW_C"/>
    <property type="match status" value="1"/>
</dbReference>
<dbReference type="Gene3D" id="3.40.50.300">
    <property type="entry name" value="P-loop containing nucleotide triphosphate hydrolases"/>
    <property type="match status" value="1"/>
</dbReference>
<dbReference type="SMART" id="SM00833">
    <property type="entry name" value="CobW_C"/>
    <property type="match status" value="1"/>
</dbReference>
<evidence type="ECO:0000256" key="1">
    <source>
        <dbReference type="ARBA" id="ARBA00022741"/>
    </source>
</evidence>
<evidence type="ECO:0000256" key="5">
    <source>
        <dbReference type="ARBA" id="ARBA00049117"/>
    </source>
</evidence>
<protein>
    <submittedName>
        <fullName evidence="8">Cobalamin synthesis protein P47K</fullName>
    </submittedName>
</protein>
<dbReference type="PROSITE" id="PS50005">
    <property type="entry name" value="TPR"/>
    <property type="match status" value="3"/>
</dbReference>
<evidence type="ECO:0000313" key="9">
    <source>
        <dbReference type="Proteomes" id="UP000010472"/>
    </source>
</evidence>
<feature type="repeat" description="TPR" evidence="6">
    <location>
        <begin position="658"/>
        <end position="691"/>
    </location>
</feature>
<dbReference type="Pfam" id="PF13174">
    <property type="entry name" value="TPR_6"/>
    <property type="match status" value="1"/>
</dbReference>
<dbReference type="Pfam" id="PF02492">
    <property type="entry name" value="cobW"/>
    <property type="match status" value="1"/>
</dbReference>
<dbReference type="InterPro" id="IPR003495">
    <property type="entry name" value="CobW/HypB/UreG_nucleotide-bd"/>
</dbReference>
<dbReference type="SMART" id="SM00028">
    <property type="entry name" value="TPR"/>
    <property type="match status" value="3"/>
</dbReference>
<evidence type="ECO:0000256" key="2">
    <source>
        <dbReference type="ARBA" id="ARBA00022801"/>
    </source>
</evidence>
<keyword evidence="6" id="KW-0802">TPR repeat</keyword>
<dbReference type="InterPro" id="IPR027417">
    <property type="entry name" value="P-loop_NTPase"/>
</dbReference>
<dbReference type="PATRIC" id="fig|1173022.3.peg.135"/>
<dbReference type="InterPro" id="IPR011990">
    <property type="entry name" value="TPR-like_helical_dom_sf"/>
</dbReference>
<organism evidence="8 9">
    <name type="scientific">Crinalium epipsammum PCC 9333</name>
    <dbReference type="NCBI Taxonomy" id="1173022"/>
    <lineage>
        <taxon>Bacteria</taxon>
        <taxon>Bacillati</taxon>
        <taxon>Cyanobacteriota</taxon>
        <taxon>Cyanophyceae</taxon>
        <taxon>Gomontiellales</taxon>
        <taxon>Gomontiellaceae</taxon>
        <taxon>Crinalium</taxon>
    </lineage>
</organism>
<dbReference type="HOGENOM" id="CLU_293503_0_0_3"/>
<dbReference type="InterPro" id="IPR036627">
    <property type="entry name" value="CobW-likC_sf"/>
</dbReference>
<dbReference type="KEGG" id="cep:Cri9333_0125"/>
<proteinExistence type="inferred from homology"/>
<dbReference type="PANTHER" id="PTHR13748:SF59">
    <property type="entry name" value="COBW C-TERMINAL DOMAIN-CONTAINING PROTEIN"/>
    <property type="match status" value="1"/>
</dbReference>
<gene>
    <name evidence="8" type="ORF">Cri9333_0125</name>
</gene>
<dbReference type="GO" id="GO:0016787">
    <property type="term" value="F:hydrolase activity"/>
    <property type="evidence" value="ECO:0007669"/>
    <property type="project" value="UniProtKB-KW"/>
</dbReference>
<name>K9VVD6_9CYAN</name>
<dbReference type="SUPFAM" id="SSF90002">
    <property type="entry name" value="Hypothetical protein YjiA, C-terminal domain"/>
    <property type="match status" value="1"/>
</dbReference>
<evidence type="ECO:0000259" key="7">
    <source>
        <dbReference type="SMART" id="SM00833"/>
    </source>
</evidence>
<feature type="repeat" description="TPR" evidence="6">
    <location>
        <begin position="624"/>
        <end position="657"/>
    </location>
</feature>
<dbReference type="PROSITE" id="PS50293">
    <property type="entry name" value="TPR_REGION"/>
    <property type="match status" value="2"/>
</dbReference>
<dbReference type="eggNOG" id="COG0457">
    <property type="taxonomic scope" value="Bacteria"/>
</dbReference>